<dbReference type="AlphaFoldDB" id="A0A562V4H0"/>
<comment type="caution">
    <text evidence="8">The sequence shown here is derived from an EMBL/GenBank/DDBJ whole genome shotgun (WGS) entry which is preliminary data.</text>
</comment>
<evidence type="ECO:0000313" key="8">
    <source>
        <dbReference type="EMBL" id="TWJ12789.1"/>
    </source>
</evidence>
<dbReference type="PANTHER" id="PTHR21716:SF62">
    <property type="entry name" value="TRANSPORT PROTEIN YDBI-RELATED"/>
    <property type="match status" value="1"/>
</dbReference>
<evidence type="ECO:0000256" key="6">
    <source>
        <dbReference type="SAM" id="MobiDB-lite"/>
    </source>
</evidence>
<keyword evidence="3 7" id="KW-0812">Transmembrane</keyword>
<evidence type="ECO:0000256" key="3">
    <source>
        <dbReference type="ARBA" id="ARBA00022692"/>
    </source>
</evidence>
<dbReference type="GO" id="GO:0055085">
    <property type="term" value="P:transmembrane transport"/>
    <property type="evidence" value="ECO:0007669"/>
    <property type="project" value="TreeGrafter"/>
</dbReference>
<feature type="transmembrane region" description="Helical" evidence="7">
    <location>
        <begin position="55"/>
        <end position="72"/>
    </location>
</feature>
<feature type="compositionally biased region" description="Basic residues" evidence="6">
    <location>
        <begin position="1"/>
        <end position="10"/>
    </location>
</feature>
<sequence length="391" mass="40890">MSRRRDRRRKPVEPPSDDTDARGTSPEPPPADTPAAGAPASPFGASGRPFAKTPFHQGLYGGLGLLAAWLIYQSLGVVLGLLVVIVVAAFIAIGLNPVVVRLQRLGLPRGLAVTTVCLAAILVLCGGLLAIVPPIITEGTAFIDALPDYIDTLSHQPWVLQLQERYDIVQALRDAASGLSAATVFDAAGGIASVLGVAIGSVFDGVMIVLLTVYFLVSFDRLKAGFYRLLPASRRQRARSLGDEVLAKVGGYTVGALSIAAIAGGCSFVFMLIAGVPYAYALAFVVAVLDLIPQVGATLGAVVVTLVGLTVSVWVGVACAVFFILYQQLENWLIYPAVMRRSVKVSDLAAILGILIGAALLGVVGALLAVPAVATVQLLVREVYIPRQDAT</sequence>
<proteinExistence type="inferred from homology"/>
<evidence type="ECO:0000256" key="4">
    <source>
        <dbReference type="ARBA" id="ARBA00022989"/>
    </source>
</evidence>
<dbReference type="RefSeq" id="WP_147140167.1">
    <property type="nucleotide sequence ID" value="NZ_BAABIJ010000002.1"/>
</dbReference>
<accession>A0A562V4H0</accession>
<feature type="transmembrane region" description="Helical" evidence="7">
    <location>
        <begin position="299"/>
        <end position="329"/>
    </location>
</feature>
<name>A0A562V4H0_9ACTN</name>
<comment type="similarity">
    <text evidence="2">Belongs to the autoinducer-2 exporter (AI-2E) (TC 2.A.86) family.</text>
</comment>
<evidence type="ECO:0000256" key="5">
    <source>
        <dbReference type="ARBA" id="ARBA00023136"/>
    </source>
</evidence>
<dbReference type="PANTHER" id="PTHR21716">
    <property type="entry name" value="TRANSMEMBRANE PROTEIN"/>
    <property type="match status" value="1"/>
</dbReference>
<feature type="transmembrane region" description="Helical" evidence="7">
    <location>
        <begin position="78"/>
        <end position="99"/>
    </location>
</feature>
<organism evidence="8 9">
    <name type="scientific">Stackebrandtia albiflava</name>
    <dbReference type="NCBI Taxonomy" id="406432"/>
    <lineage>
        <taxon>Bacteria</taxon>
        <taxon>Bacillati</taxon>
        <taxon>Actinomycetota</taxon>
        <taxon>Actinomycetes</taxon>
        <taxon>Glycomycetales</taxon>
        <taxon>Glycomycetaceae</taxon>
        <taxon>Stackebrandtia</taxon>
    </lineage>
</organism>
<dbReference type="Pfam" id="PF01594">
    <property type="entry name" value="AI-2E_transport"/>
    <property type="match status" value="1"/>
</dbReference>
<dbReference type="EMBL" id="VLLL01000006">
    <property type="protein sequence ID" value="TWJ12789.1"/>
    <property type="molecule type" value="Genomic_DNA"/>
</dbReference>
<dbReference type="OrthoDB" id="4016357at2"/>
<dbReference type="Proteomes" id="UP000321617">
    <property type="component" value="Unassembled WGS sequence"/>
</dbReference>
<feature type="transmembrane region" description="Helical" evidence="7">
    <location>
        <begin position="111"/>
        <end position="136"/>
    </location>
</feature>
<evidence type="ECO:0000256" key="7">
    <source>
        <dbReference type="SAM" id="Phobius"/>
    </source>
</evidence>
<dbReference type="GO" id="GO:0016020">
    <property type="term" value="C:membrane"/>
    <property type="evidence" value="ECO:0007669"/>
    <property type="project" value="UniProtKB-SubCell"/>
</dbReference>
<evidence type="ECO:0000256" key="1">
    <source>
        <dbReference type="ARBA" id="ARBA00004141"/>
    </source>
</evidence>
<feature type="transmembrane region" description="Helical" evidence="7">
    <location>
        <begin position="349"/>
        <end position="380"/>
    </location>
</feature>
<feature type="region of interest" description="Disordered" evidence="6">
    <location>
        <begin position="1"/>
        <end position="40"/>
    </location>
</feature>
<feature type="transmembrane region" description="Helical" evidence="7">
    <location>
        <begin position="269"/>
        <end position="292"/>
    </location>
</feature>
<evidence type="ECO:0000313" key="9">
    <source>
        <dbReference type="Proteomes" id="UP000321617"/>
    </source>
</evidence>
<evidence type="ECO:0000256" key="2">
    <source>
        <dbReference type="ARBA" id="ARBA00009773"/>
    </source>
</evidence>
<keyword evidence="4 7" id="KW-1133">Transmembrane helix</keyword>
<comment type="subcellular location">
    <subcellularLocation>
        <location evidence="1">Membrane</location>
        <topology evidence="1">Multi-pass membrane protein</topology>
    </subcellularLocation>
</comment>
<feature type="transmembrane region" description="Helical" evidence="7">
    <location>
        <begin position="191"/>
        <end position="217"/>
    </location>
</feature>
<gene>
    <name evidence="8" type="ORF">LX16_3553</name>
</gene>
<reference evidence="8 9" key="1">
    <citation type="journal article" date="2013" name="Stand. Genomic Sci.">
        <title>Genomic Encyclopedia of Type Strains, Phase I: The one thousand microbial genomes (KMG-I) project.</title>
        <authorList>
            <person name="Kyrpides N.C."/>
            <person name="Woyke T."/>
            <person name="Eisen J.A."/>
            <person name="Garrity G."/>
            <person name="Lilburn T.G."/>
            <person name="Beck B.J."/>
            <person name="Whitman W.B."/>
            <person name="Hugenholtz P."/>
            <person name="Klenk H.P."/>
        </authorList>
    </citation>
    <scope>NUCLEOTIDE SEQUENCE [LARGE SCALE GENOMIC DNA]</scope>
    <source>
        <strain evidence="8 9">DSM 45044</strain>
    </source>
</reference>
<keyword evidence="9" id="KW-1185">Reference proteome</keyword>
<dbReference type="InterPro" id="IPR002549">
    <property type="entry name" value="AI-2E-like"/>
</dbReference>
<keyword evidence="5 7" id="KW-0472">Membrane</keyword>
<protein>
    <submittedName>
        <fullName evidence="8">Putative PurR-regulated permease PerM</fullName>
    </submittedName>
</protein>